<protein>
    <submittedName>
        <fullName evidence="1">Uncharacterized protein</fullName>
    </submittedName>
</protein>
<dbReference type="RefSeq" id="WP_184585784.1">
    <property type="nucleotide sequence ID" value="NZ_JACHLI010000001.1"/>
</dbReference>
<evidence type="ECO:0000313" key="2">
    <source>
        <dbReference type="Proteomes" id="UP000566995"/>
    </source>
</evidence>
<comment type="caution">
    <text evidence="1">The sequence shown here is derived from an EMBL/GenBank/DDBJ whole genome shotgun (WGS) entry which is preliminary data.</text>
</comment>
<sequence>MNRTLLSTEKLVQLLTPGKSLKTLTMELHDTRLLGMKRRAHLVLTAVSAFCNQVLRASDGSFYFPQDCIATLNVLAALKGDAPFEMLELQDDPYTLKGIPSYMRPSKSMYAPWANDLLRNDHQALVDLYASLAAPQRDCEDIADHAAALALIEITQLFLRLGRSGKGDFLMTQDDIGSINALFAISGRAGLTVSRLVFLSGGAYHFPRSAYPGMESRYRYWLNDQLAAHHKALAEQYSGAIDICEEQLKPIPHIGKVSQACTILESALSVLCESSIFEQPIPDDLLIALKEAPSVAAAENALEALRTWLNNYGFGVNTNSWRAVQEAEWLLATAA</sequence>
<dbReference type="AlphaFoldDB" id="A0A7W7KEW1"/>
<dbReference type="Proteomes" id="UP000566995">
    <property type="component" value="Unassembled WGS sequence"/>
</dbReference>
<dbReference type="EMBL" id="JACHLI010000001">
    <property type="protein sequence ID" value="MBB4861524.1"/>
    <property type="molecule type" value="Genomic_DNA"/>
</dbReference>
<organism evidence="1 2">
    <name type="scientific">Pseudomonas nitroreducens</name>
    <dbReference type="NCBI Taxonomy" id="46680"/>
    <lineage>
        <taxon>Bacteria</taxon>
        <taxon>Pseudomonadati</taxon>
        <taxon>Pseudomonadota</taxon>
        <taxon>Gammaproteobacteria</taxon>
        <taxon>Pseudomonadales</taxon>
        <taxon>Pseudomonadaceae</taxon>
        <taxon>Pseudomonas</taxon>
    </lineage>
</organism>
<proteinExistence type="predicted"/>
<evidence type="ECO:0000313" key="1">
    <source>
        <dbReference type="EMBL" id="MBB4861524.1"/>
    </source>
</evidence>
<gene>
    <name evidence="1" type="ORF">HNP46_000335</name>
</gene>
<accession>A0A7W7KEW1</accession>
<reference evidence="1 2" key="1">
    <citation type="submission" date="2020-08" db="EMBL/GenBank/DDBJ databases">
        <title>Functional genomics of gut bacteria from endangered species of beetles.</title>
        <authorList>
            <person name="Carlos-Shanley C."/>
        </authorList>
    </citation>
    <scope>NUCLEOTIDE SEQUENCE [LARGE SCALE GENOMIC DNA]</scope>
    <source>
        <strain evidence="1 2">S00179</strain>
    </source>
</reference>
<name>A0A7W7KEW1_PSENT</name>